<dbReference type="Proteomes" id="UP001500212">
    <property type="component" value="Unassembled WGS sequence"/>
</dbReference>
<reference evidence="3" key="1">
    <citation type="journal article" date="2019" name="Int. J. Syst. Evol. Microbiol.">
        <title>The Global Catalogue of Microorganisms (GCM) 10K type strain sequencing project: providing services to taxonomists for standard genome sequencing and annotation.</title>
        <authorList>
            <consortium name="The Broad Institute Genomics Platform"/>
            <consortium name="The Broad Institute Genome Sequencing Center for Infectious Disease"/>
            <person name="Wu L."/>
            <person name="Ma J."/>
        </authorList>
    </citation>
    <scope>NUCLEOTIDE SEQUENCE [LARGE SCALE GENOMIC DNA]</scope>
    <source>
        <strain evidence="3">JCM 17938</strain>
    </source>
</reference>
<accession>A0ABP8TEU8</accession>
<evidence type="ECO:0000313" key="3">
    <source>
        <dbReference type="Proteomes" id="UP001500212"/>
    </source>
</evidence>
<organism evidence="2 3">
    <name type="scientific">Actinoallomurus liliacearum</name>
    <dbReference type="NCBI Taxonomy" id="1080073"/>
    <lineage>
        <taxon>Bacteria</taxon>
        <taxon>Bacillati</taxon>
        <taxon>Actinomycetota</taxon>
        <taxon>Actinomycetes</taxon>
        <taxon>Streptosporangiales</taxon>
        <taxon>Thermomonosporaceae</taxon>
        <taxon>Actinoallomurus</taxon>
    </lineage>
</organism>
<dbReference type="EMBL" id="BAABHJ010000002">
    <property type="protein sequence ID" value="GAA4601908.1"/>
    <property type="molecule type" value="Genomic_DNA"/>
</dbReference>
<feature type="region of interest" description="Disordered" evidence="1">
    <location>
        <begin position="113"/>
        <end position="146"/>
    </location>
</feature>
<protein>
    <submittedName>
        <fullName evidence="2">Uncharacterized protein</fullName>
    </submittedName>
</protein>
<name>A0ABP8TEU8_9ACTN</name>
<feature type="region of interest" description="Disordered" evidence="1">
    <location>
        <begin position="1"/>
        <end position="91"/>
    </location>
</feature>
<sequence length="212" mass="22786">MEVAVSDPQQPLYGPAFDPNAGDDGQTDPNATTDVAYLVPTPQVACTPPSFNQDPPERRRKRSAGRPERARLRADPGGSGVHARRGATDAGAARTVVGDYEALRSKVMSVKDGLRAAGDRQGGPRGTERGRRQQLQRAGAGVRQEETVPSPIHDVANQFAAKMNPVQEKVLWEIANTVEVIGQYIVAINRSGQTYGRADRLSVFPHPPTGQS</sequence>
<comment type="caution">
    <text evidence="2">The sequence shown here is derived from an EMBL/GenBank/DDBJ whole genome shotgun (WGS) entry which is preliminary data.</text>
</comment>
<gene>
    <name evidence="2" type="ORF">GCM10023195_05320</name>
</gene>
<feature type="compositionally biased region" description="Low complexity" evidence="1">
    <location>
        <begin position="133"/>
        <end position="142"/>
    </location>
</feature>
<evidence type="ECO:0000256" key="1">
    <source>
        <dbReference type="SAM" id="MobiDB-lite"/>
    </source>
</evidence>
<feature type="compositionally biased region" description="Basic and acidic residues" evidence="1">
    <location>
        <begin position="65"/>
        <end position="74"/>
    </location>
</feature>
<keyword evidence="3" id="KW-1185">Reference proteome</keyword>
<proteinExistence type="predicted"/>
<evidence type="ECO:0000313" key="2">
    <source>
        <dbReference type="EMBL" id="GAA4601908.1"/>
    </source>
</evidence>